<dbReference type="GO" id="GO:0020037">
    <property type="term" value="F:heme binding"/>
    <property type="evidence" value="ECO:0007669"/>
    <property type="project" value="InterPro"/>
</dbReference>
<evidence type="ECO:0000256" key="8">
    <source>
        <dbReference type="RuleBase" id="RU000461"/>
    </source>
</evidence>
<dbReference type="FunFam" id="1.10.630.10:FF:000043">
    <property type="entry name" value="Cytochrome P450 99A2"/>
    <property type="match status" value="1"/>
</dbReference>
<evidence type="ECO:0000313" key="9">
    <source>
        <dbReference type="EMBL" id="CAH9132624.1"/>
    </source>
</evidence>
<evidence type="ECO:0000313" key="10">
    <source>
        <dbReference type="Proteomes" id="UP001152523"/>
    </source>
</evidence>
<organism evidence="9 10">
    <name type="scientific">Cuscuta epithymum</name>
    <dbReference type="NCBI Taxonomy" id="186058"/>
    <lineage>
        <taxon>Eukaryota</taxon>
        <taxon>Viridiplantae</taxon>
        <taxon>Streptophyta</taxon>
        <taxon>Embryophyta</taxon>
        <taxon>Tracheophyta</taxon>
        <taxon>Spermatophyta</taxon>
        <taxon>Magnoliopsida</taxon>
        <taxon>eudicotyledons</taxon>
        <taxon>Gunneridae</taxon>
        <taxon>Pentapetalae</taxon>
        <taxon>asterids</taxon>
        <taxon>lamiids</taxon>
        <taxon>Solanales</taxon>
        <taxon>Convolvulaceae</taxon>
        <taxon>Cuscuteae</taxon>
        <taxon>Cuscuta</taxon>
        <taxon>Cuscuta subgen. Cuscuta</taxon>
    </lineage>
</organism>
<dbReference type="AlphaFoldDB" id="A0AAV0FB38"/>
<dbReference type="SUPFAM" id="SSF48264">
    <property type="entry name" value="Cytochrome P450"/>
    <property type="match status" value="1"/>
</dbReference>
<keyword evidence="6 8" id="KW-0503">Monooxygenase</keyword>
<dbReference type="InterPro" id="IPR001128">
    <property type="entry name" value="Cyt_P450"/>
</dbReference>
<dbReference type="PANTHER" id="PTHR47953">
    <property type="entry name" value="OS08G0105600 PROTEIN"/>
    <property type="match status" value="1"/>
</dbReference>
<dbReference type="PANTHER" id="PTHR47953:SF16">
    <property type="entry name" value="CYTOCHROME P450 71D8"/>
    <property type="match status" value="1"/>
</dbReference>
<dbReference type="GO" id="GO:0005506">
    <property type="term" value="F:iron ion binding"/>
    <property type="evidence" value="ECO:0007669"/>
    <property type="project" value="InterPro"/>
</dbReference>
<gene>
    <name evidence="9" type="ORF">CEPIT_LOCUS32327</name>
</gene>
<proteinExistence type="inferred from homology"/>
<dbReference type="Proteomes" id="UP001152523">
    <property type="component" value="Unassembled WGS sequence"/>
</dbReference>
<evidence type="ECO:0000256" key="6">
    <source>
        <dbReference type="ARBA" id="ARBA00023033"/>
    </source>
</evidence>
<dbReference type="InterPro" id="IPR002401">
    <property type="entry name" value="Cyt_P450_E_grp-I"/>
</dbReference>
<evidence type="ECO:0000256" key="7">
    <source>
        <dbReference type="PIRSR" id="PIRSR602401-1"/>
    </source>
</evidence>
<dbReference type="PROSITE" id="PS00086">
    <property type="entry name" value="CYTOCHROME_P450"/>
    <property type="match status" value="1"/>
</dbReference>
<dbReference type="Pfam" id="PF00067">
    <property type="entry name" value="p450"/>
    <property type="match status" value="1"/>
</dbReference>
<keyword evidence="3 7" id="KW-0479">Metal-binding</keyword>
<evidence type="ECO:0000256" key="2">
    <source>
        <dbReference type="ARBA" id="ARBA00022617"/>
    </source>
</evidence>
<sequence>MMEYYLSTDLLSLFLFLCFIIGCVVAAGGWKGKKSSKTLPPGPWRLPLIGSLHHLVCEFPLRRLRDLAKIHGPLMHVQLGQVSAVVASSPDMAKAVFKTHDLAFASRAKLLLPEIVSYNRTGLVISPYGDYWRQMRKICIHELLGPKTMQRFGSIRRDQVSRLLTTVSSHGGRAVNLTELALVFTSSMTCRSAFGSTFKEGDELIVHMREMMVLLGGLDVADIFPSLKLLHGLSHRRQRLLRLHMRVDAILNVIIDSHKKNNEGNGEMGREDLIDVLLRMKRTDDGLQFPITDDNIKAVVFDLFIAGTETSSLTIVWAMVEMLRNPRVLAQAQAEVRGASFNNSAFDVKDVEEQLKFLKLVVKETLRLHPPAPVTIPRECIEETEVNGYTIPAKTWIMVNLAAVSTDPAYWEKADSFLPERFENSTVDFMGNNFEFLPFGSGRRICPGLSFGLANVYLPLAKLLLHFDWQLPPGPLYSSSLDLDESPGGTARKKDPLYLLATPYIPLP</sequence>
<evidence type="ECO:0000256" key="3">
    <source>
        <dbReference type="ARBA" id="ARBA00022723"/>
    </source>
</evidence>
<keyword evidence="2 7" id="KW-0349">Heme</keyword>
<dbReference type="InterPro" id="IPR036396">
    <property type="entry name" value="Cyt_P450_sf"/>
</dbReference>
<evidence type="ECO:0000256" key="1">
    <source>
        <dbReference type="ARBA" id="ARBA00010617"/>
    </source>
</evidence>
<keyword evidence="10" id="KW-1185">Reference proteome</keyword>
<feature type="binding site" description="axial binding residue" evidence="7">
    <location>
        <position position="446"/>
    </location>
    <ligand>
        <name>heme</name>
        <dbReference type="ChEBI" id="CHEBI:30413"/>
    </ligand>
    <ligandPart>
        <name>Fe</name>
        <dbReference type="ChEBI" id="CHEBI:18248"/>
    </ligandPart>
</feature>
<comment type="caution">
    <text evidence="9">The sequence shown here is derived from an EMBL/GenBank/DDBJ whole genome shotgun (WGS) entry which is preliminary data.</text>
</comment>
<dbReference type="GO" id="GO:0016705">
    <property type="term" value="F:oxidoreductase activity, acting on paired donors, with incorporation or reduction of molecular oxygen"/>
    <property type="evidence" value="ECO:0007669"/>
    <property type="project" value="InterPro"/>
</dbReference>
<dbReference type="PRINTS" id="PR00463">
    <property type="entry name" value="EP450I"/>
</dbReference>
<comment type="cofactor">
    <cofactor evidence="7">
        <name>heme</name>
        <dbReference type="ChEBI" id="CHEBI:30413"/>
    </cofactor>
</comment>
<dbReference type="InterPro" id="IPR052306">
    <property type="entry name" value="CYP450_71D"/>
</dbReference>
<protein>
    <recommendedName>
        <fullName evidence="11">Premnaspirodiene oxygenase-like</fullName>
    </recommendedName>
</protein>
<comment type="similarity">
    <text evidence="1 8">Belongs to the cytochrome P450 family.</text>
</comment>
<evidence type="ECO:0008006" key="11">
    <source>
        <dbReference type="Google" id="ProtNLM"/>
    </source>
</evidence>
<accession>A0AAV0FB38</accession>
<dbReference type="PRINTS" id="PR00385">
    <property type="entry name" value="P450"/>
</dbReference>
<evidence type="ECO:0000256" key="4">
    <source>
        <dbReference type="ARBA" id="ARBA00023002"/>
    </source>
</evidence>
<name>A0AAV0FB38_9ASTE</name>
<dbReference type="EMBL" id="CAMAPF010000972">
    <property type="protein sequence ID" value="CAH9132624.1"/>
    <property type="molecule type" value="Genomic_DNA"/>
</dbReference>
<keyword evidence="4 8" id="KW-0560">Oxidoreductase</keyword>
<dbReference type="GO" id="GO:0004497">
    <property type="term" value="F:monooxygenase activity"/>
    <property type="evidence" value="ECO:0007669"/>
    <property type="project" value="UniProtKB-KW"/>
</dbReference>
<keyword evidence="5 7" id="KW-0408">Iron</keyword>
<dbReference type="InterPro" id="IPR017972">
    <property type="entry name" value="Cyt_P450_CS"/>
</dbReference>
<evidence type="ECO:0000256" key="5">
    <source>
        <dbReference type="ARBA" id="ARBA00023004"/>
    </source>
</evidence>
<dbReference type="CDD" id="cd11072">
    <property type="entry name" value="CYP71-like"/>
    <property type="match status" value="1"/>
</dbReference>
<reference evidence="9" key="1">
    <citation type="submission" date="2022-07" db="EMBL/GenBank/DDBJ databases">
        <authorList>
            <person name="Macas J."/>
            <person name="Novak P."/>
            <person name="Neumann P."/>
        </authorList>
    </citation>
    <scope>NUCLEOTIDE SEQUENCE</scope>
</reference>
<dbReference type="Gene3D" id="1.10.630.10">
    <property type="entry name" value="Cytochrome P450"/>
    <property type="match status" value="1"/>
</dbReference>